<dbReference type="STRING" id="671065.MetMK1DRAFT_00001590"/>
<feature type="region of interest" description="Disordered" evidence="4">
    <location>
        <begin position="276"/>
        <end position="297"/>
    </location>
</feature>
<keyword evidence="1" id="KW-0815">Transposition</keyword>
<feature type="compositionally biased region" description="Gly residues" evidence="4">
    <location>
        <begin position="73"/>
        <end position="83"/>
    </location>
</feature>
<gene>
    <name evidence="5" type="ORF">MetMK1DRAFT_00001590</name>
</gene>
<dbReference type="PANTHER" id="PTHR33217">
    <property type="entry name" value="TRANSPOSASE FOR INSERTION SEQUENCE ELEMENT IS1081"/>
    <property type="match status" value="1"/>
</dbReference>
<dbReference type="PANTHER" id="PTHR33217:SF7">
    <property type="entry name" value="TRANSPOSASE FOR INSERTION SEQUENCE ELEMENT IS1081"/>
    <property type="match status" value="1"/>
</dbReference>
<feature type="region of interest" description="Disordered" evidence="4">
    <location>
        <begin position="1"/>
        <end position="26"/>
    </location>
</feature>
<proteinExistence type="predicted"/>
<feature type="compositionally biased region" description="Basic residues" evidence="4">
    <location>
        <begin position="1"/>
        <end position="17"/>
    </location>
</feature>
<dbReference type="GO" id="GO:0006313">
    <property type="term" value="P:DNA transposition"/>
    <property type="evidence" value="ECO:0007669"/>
    <property type="project" value="InterPro"/>
</dbReference>
<dbReference type="InterPro" id="IPR001207">
    <property type="entry name" value="Transposase_mutator"/>
</dbReference>
<evidence type="ECO:0000256" key="1">
    <source>
        <dbReference type="ARBA" id="ARBA00022578"/>
    </source>
</evidence>
<dbReference type="GO" id="GO:0004803">
    <property type="term" value="F:transposase activity"/>
    <property type="evidence" value="ECO:0007669"/>
    <property type="project" value="InterPro"/>
</dbReference>
<evidence type="ECO:0000256" key="2">
    <source>
        <dbReference type="ARBA" id="ARBA00023125"/>
    </source>
</evidence>
<dbReference type="Proteomes" id="UP000003980">
    <property type="component" value="Unassembled WGS sequence"/>
</dbReference>
<accession>H2C0T8</accession>
<reference evidence="5 6" key="1">
    <citation type="submission" date="2012-01" db="EMBL/GenBank/DDBJ databases">
        <title>Improved High-Quality Draft sequence of Metallosphaera yellowstonensis MK1.</title>
        <authorList>
            <consortium name="US DOE Joint Genome Institute"/>
            <person name="Lucas S."/>
            <person name="Han J."/>
            <person name="Cheng J.-F."/>
            <person name="Goodwin L."/>
            <person name="Pitluck S."/>
            <person name="Peters L."/>
            <person name="Teshima H."/>
            <person name="Detter J.C."/>
            <person name="Han C."/>
            <person name="Tapia R."/>
            <person name="Land M."/>
            <person name="Hauser L."/>
            <person name="Kyrpides N."/>
            <person name="Kozubal M."/>
            <person name="Macur R.E."/>
            <person name="Jay Z."/>
            <person name="Inskeep W."/>
            <person name="Woyke T."/>
        </authorList>
    </citation>
    <scope>NUCLEOTIDE SEQUENCE [LARGE SCALE GENOMIC DNA]</scope>
    <source>
        <strain evidence="5 6">MK1</strain>
    </source>
</reference>
<evidence type="ECO:0000313" key="6">
    <source>
        <dbReference type="Proteomes" id="UP000003980"/>
    </source>
</evidence>
<name>H2C0T8_9CREN</name>
<dbReference type="EMBL" id="JH597758">
    <property type="protein sequence ID" value="EHP71201.1"/>
    <property type="molecule type" value="Genomic_DNA"/>
</dbReference>
<dbReference type="Pfam" id="PF00872">
    <property type="entry name" value="Transposase_mut"/>
    <property type="match status" value="1"/>
</dbReference>
<keyword evidence="6" id="KW-1185">Reference proteome</keyword>
<feature type="region of interest" description="Disordered" evidence="4">
    <location>
        <begin position="71"/>
        <end position="116"/>
    </location>
</feature>
<evidence type="ECO:0000313" key="5">
    <source>
        <dbReference type="EMBL" id="EHP71201.1"/>
    </source>
</evidence>
<keyword evidence="3" id="KW-0233">DNA recombination</keyword>
<protein>
    <submittedName>
        <fullName evidence="5">Transposase</fullName>
    </submittedName>
</protein>
<dbReference type="GO" id="GO:0003677">
    <property type="term" value="F:DNA binding"/>
    <property type="evidence" value="ECO:0007669"/>
    <property type="project" value="UniProtKB-KW"/>
</dbReference>
<evidence type="ECO:0000256" key="3">
    <source>
        <dbReference type="ARBA" id="ARBA00023172"/>
    </source>
</evidence>
<evidence type="ECO:0000256" key="4">
    <source>
        <dbReference type="SAM" id="MobiDB-lite"/>
    </source>
</evidence>
<sequence>MKRWLRSRGGPWRRRRGPPPGYARGKEVRRRGYARYRFLRGFKVSLRGVVYGLEWVTVSLPVLYRGEGEDEGGGVAQGGGAGAQGPSPARVGRERQALDPGAGGEGGLQVRGRGREVREVEGRERGVLLIALGLTDHGVRAVLDVVLTGEEDVVSYWDLPVRLWRRYNLTLVVADGVKVLDTAISRSWIKVARQTCLVHLKRSRRVKVLLDLLLSLAESVSTRGSRGSPDSRLTRETFAESVPTRGSPLLSYLLAPRELWPLLRSNNLAESFNSLLESSGSATPPGGPDRPGHSPQLQPLDLLSHHCNNITRTLISS</sequence>
<dbReference type="eggNOG" id="arCOG04918">
    <property type="taxonomic scope" value="Archaea"/>
</dbReference>
<dbReference type="HOGENOM" id="CLU_876077_0_0_2"/>
<organism evidence="5 6">
    <name type="scientific">Metallosphaera yellowstonensis MK1</name>
    <dbReference type="NCBI Taxonomy" id="671065"/>
    <lineage>
        <taxon>Archaea</taxon>
        <taxon>Thermoproteota</taxon>
        <taxon>Thermoprotei</taxon>
        <taxon>Sulfolobales</taxon>
        <taxon>Sulfolobaceae</taxon>
        <taxon>Metallosphaera</taxon>
    </lineage>
</organism>
<dbReference type="AlphaFoldDB" id="H2C0T8"/>
<keyword evidence="2" id="KW-0238">DNA-binding</keyword>